<protein>
    <submittedName>
        <fullName evidence="1">Uncharacterized protein</fullName>
    </submittedName>
</protein>
<proteinExistence type="predicted"/>
<organism evidence="1 2">
    <name type="scientific">Vagococcus zengguangii</name>
    <dbReference type="NCBI Taxonomy" id="2571750"/>
    <lineage>
        <taxon>Bacteria</taxon>
        <taxon>Bacillati</taxon>
        <taxon>Bacillota</taxon>
        <taxon>Bacilli</taxon>
        <taxon>Lactobacillales</taxon>
        <taxon>Enterococcaceae</taxon>
        <taxon>Vagococcus</taxon>
    </lineage>
</organism>
<dbReference type="InterPro" id="IPR018604">
    <property type="entry name" value="YycI-like"/>
</dbReference>
<evidence type="ECO:0000313" key="2">
    <source>
        <dbReference type="Proteomes" id="UP000298615"/>
    </source>
</evidence>
<keyword evidence="2" id="KW-1185">Reference proteome</keyword>
<dbReference type="GO" id="GO:0016020">
    <property type="term" value="C:membrane"/>
    <property type="evidence" value="ECO:0007669"/>
    <property type="project" value="InterPro"/>
</dbReference>
<dbReference type="Gene3D" id="2.40.128.690">
    <property type="entry name" value="YycH protein, domain 3-like"/>
    <property type="match status" value="1"/>
</dbReference>
<gene>
    <name evidence="1" type="ORF">FA707_10180</name>
</gene>
<dbReference type="Proteomes" id="UP000298615">
    <property type="component" value="Chromosome"/>
</dbReference>
<evidence type="ECO:0000313" key="1">
    <source>
        <dbReference type="EMBL" id="QCI87273.1"/>
    </source>
</evidence>
<dbReference type="Pfam" id="PF09648">
    <property type="entry name" value="YycI"/>
    <property type="match status" value="1"/>
</dbReference>
<name>A0A4D7CV22_9ENTE</name>
<reference evidence="1 2" key="1">
    <citation type="submission" date="2019-04" db="EMBL/GenBank/DDBJ databases">
        <title>Vagococcus sp. nov., isolated from faeces of yaks (Bos grunniens).</title>
        <authorList>
            <person name="Ge Y."/>
        </authorList>
    </citation>
    <scope>NUCLEOTIDE SEQUENCE [LARGE SCALE GENOMIC DNA]</scope>
    <source>
        <strain evidence="1 2">MN-17</strain>
    </source>
</reference>
<accession>A0A4D7CV22</accession>
<dbReference type="OrthoDB" id="2135943at2"/>
<sequence>MGNCLYRYSIGNRRRRSIVDFKRVSIIFLITFFVLNIFLGTTYLQGQRSQKLSDLGDLAQIEERLAEENIKYDGSFSTKSLEAYYLSGVSSDLASLTLDGMALYTQNDLNGKSVTRDLSVLPDLIFNEADLVKQTSNFLASDNGVAFGEEYDYRKKLNGSNLSLYYTQDYQGIPFYDEGGSVTVNYQKVQEIPRKYQLTSLTQTHIANIEELREKQNVISEQEAIATLYVNSKLPERSKIQDRILAYTHIFSVDEKNIYLPVWFIWVKTSDDKVQIEKVNAFSNTIITTNVSDVTTN</sequence>
<dbReference type="EMBL" id="CP039712">
    <property type="protein sequence ID" value="QCI87273.1"/>
    <property type="molecule type" value="Genomic_DNA"/>
</dbReference>
<dbReference type="AlphaFoldDB" id="A0A4D7CV22"/>
<dbReference type="KEGG" id="vao:FA707_10180"/>